<evidence type="ECO:0000313" key="2">
    <source>
        <dbReference type="Proteomes" id="UP000014270"/>
    </source>
</evidence>
<name>S2NWW1_LACPA</name>
<gene>
    <name evidence="1" type="ORF">Lpp225_0136</name>
</gene>
<protein>
    <submittedName>
        <fullName evidence="1">Uncharacterized protein</fullName>
    </submittedName>
</protein>
<organism evidence="1 2">
    <name type="scientific">Lacticaseibacillus paracasei subsp. paracasei Lpp225</name>
    <dbReference type="NCBI Taxonomy" id="1256225"/>
    <lineage>
        <taxon>Bacteria</taxon>
        <taxon>Bacillati</taxon>
        <taxon>Bacillota</taxon>
        <taxon>Bacilli</taxon>
        <taxon>Lactobacillales</taxon>
        <taxon>Lactobacillaceae</taxon>
        <taxon>Lacticaseibacillus</taxon>
    </lineage>
</organism>
<comment type="caution">
    <text evidence="1">The sequence shown here is derived from an EMBL/GenBank/DDBJ whole genome shotgun (WGS) entry which is preliminary data.</text>
</comment>
<dbReference type="AlphaFoldDB" id="S2NWW1"/>
<dbReference type="PATRIC" id="fig|1256225.3.peg.138"/>
<sequence length="41" mass="4450">MPKTVRRASAATCALILERSKAGTIFESNWAPLSTVFGHCQ</sequence>
<proteinExistence type="predicted"/>
<reference evidence="1 2" key="1">
    <citation type="journal article" date="2013" name="PLoS ONE">
        <title>Lactobacillus paracasei comparative genomics: towards species pan-genome definition and exploitation of diversity.</title>
        <authorList>
            <person name="Smokvina T."/>
            <person name="Wels M."/>
            <person name="Polka J."/>
            <person name="Chervaux C."/>
            <person name="Brisse S."/>
            <person name="Boekhorst J."/>
            <person name="van Hylckama Vlieg J.E."/>
            <person name="Siezen R.J."/>
        </authorList>
    </citation>
    <scope>NUCLEOTIDE SEQUENCE [LARGE SCALE GENOMIC DNA]</scope>
    <source>
        <strain evidence="1 2">Lpp225</strain>
    </source>
</reference>
<evidence type="ECO:0000313" key="1">
    <source>
        <dbReference type="EMBL" id="EPC39236.1"/>
    </source>
</evidence>
<accession>S2NWW1</accession>
<dbReference type="Proteomes" id="UP000014270">
    <property type="component" value="Unassembled WGS sequence"/>
</dbReference>
<dbReference type="EMBL" id="ANMM01000001">
    <property type="protein sequence ID" value="EPC39236.1"/>
    <property type="molecule type" value="Genomic_DNA"/>
</dbReference>